<keyword evidence="2" id="KW-1185">Reference proteome</keyword>
<organism evidence="1 2">
    <name type="scientific">Algoriphagus aquaeductus</name>
    <dbReference type="NCBI Taxonomy" id="475299"/>
    <lineage>
        <taxon>Bacteria</taxon>
        <taxon>Pseudomonadati</taxon>
        <taxon>Bacteroidota</taxon>
        <taxon>Cytophagia</taxon>
        <taxon>Cytophagales</taxon>
        <taxon>Cyclobacteriaceae</taxon>
        <taxon>Algoriphagus</taxon>
    </lineage>
</organism>
<proteinExistence type="predicted"/>
<accession>A0A326RJP3</accession>
<reference evidence="1 2" key="1">
    <citation type="submission" date="2018-06" db="EMBL/GenBank/DDBJ databases">
        <title>Genomic Encyclopedia of Archaeal and Bacterial Type Strains, Phase II (KMG-II): from individual species to whole genera.</title>
        <authorList>
            <person name="Goeker M."/>
        </authorList>
    </citation>
    <scope>NUCLEOTIDE SEQUENCE [LARGE SCALE GENOMIC DNA]</scope>
    <source>
        <strain evidence="1 2">T4</strain>
    </source>
</reference>
<dbReference type="Proteomes" id="UP000248917">
    <property type="component" value="Unassembled WGS sequence"/>
</dbReference>
<dbReference type="OrthoDB" id="839040at2"/>
<dbReference type="AlphaFoldDB" id="A0A326RJP3"/>
<protein>
    <recommendedName>
        <fullName evidence="3">Outer membrane protein with beta-barrel domain</fullName>
    </recommendedName>
</protein>
<evidence type="ECO:0000313" key="1">
    <source>
        <dbReference type="EMBL" id="PZV75761.1"/>
    </source>
</evidence>
<name>A0A326RJP3_9BACT</name>
<dbReference type="RefSeq" id="WP_111395140.1">
    <property type="nucleotide sequence ID" value="NZ_QKTX01000030.1"/>
</dbReference>
<comment type="caution">
    <text evidence="1">The sequence shown here is derived from an EMBL/GenBank/DDBJ whole genome shotgun (WGS) entry which is preliminary data.</text>
</comment>
<evidence type="ECO:0008006" key="3">
    <source>
        <dbReference type="Google" id="ProtNLM"/>
    </source>
</evidence>
<gene>
    <name evidence="1" type="ORF">CLV31_13017</name>
</gene>
<evidence type="ECO:0000313" key="2">
    <source>
        <dbReference type="Proteomes" id="UP000248917"/>
    </source>
</evidence>
<sequence length="129" mass="14319">MKPFIILFIALFWIGMEENFAQTVPSSEEKKDFAISLEGMLGFSVGKDFYSMNVGGPALFLNLNPDLKIGLGAFPSLYLLNGNLGARLGVAPRIDYKNLVFFAPFFHKEASDTWIGSVGMGYKFHKKAK</sequence>
<dbReference type="EMBL" id="QKTX01000030">
    <property type="protein sequence ID" value="PZV75761.1"/>
    <property type="molecule type" value="Genomic_DNA"/>
</dbReference>